<name>A0A0B2RTN4_GLYSO</name>
<accession>A0A0B2RTN4</accession>
<dbReference type="Proteomes" id="UP000053555">
    <property type="component" value="Unassembled WGS sequence"/>
</dbReference>
<evidence type="ECO:0000313" key="1">
    <source>
        <dbReference type="EMBL" id="KHN35629.1"/>
    </source>
</evidence>
<sequence>MWNYEPFCCKYGTVVQHERCDSSMQRKLDCFLTGDIKTKFDTNNANWQKGNLSKEIVDHHF</sequence>
<protein>
    <submittedName>
        <fullName evidence="1">Uncharacterized protein</fullName>
    </submittedName>
</protein>
<dbReference type="AlphaFoldDB" id="A0A0B2RTN4"/>
<proteinExistence type="predicted"/>
<gene>
    <name evidence="1" type="ORF">glysoja_030981</name>
</gene>
<reference evidence="1" key="1">
    <citation type="submission" date="2014-07" db="EMBL/GenBank/DDBJ databases">
        <title>Identification of a novel salt tolerance gene in wild soybean by whole-genome sequencing.</title>
        <authorList>
            <person name="Lam H.-M."/>
            <person name="Qi X."/>
            <person name="Li M.-W."/>
            <person name="Liu X."/>
            <person name="Xie M."/>
            <person name="Ni M."/>
            <person name="Xu X."/>
        </authorList>
    </citation>
    <scope>NUCLEOTIDE SEQUENCE [LARGE SCALE GENOMIC DNA]</scope>
    <source>
        <tissue evidence="1">Root</tissue>
    </source>
</reference>
<organism evidence="1">
    <name type="scientific">Glycine soja</name>
    <name type="common">Wild soybean</name>
    <dbReference type="NCBI Taxonomy" id="3848"/>
    <lineage>
        <taxon>Eukaryota</taxon>
        <taxon>Viridiplantae</taxon>
        <taxon>Streptophyta</taxon>
        <taxon>Embryophyta</taxon>
        <taxon>Tracheophyta</taxon>
        <taxon>Spermatophyta</taxon>
        <taxon>Magnoliopsida</taxon>
        <taxon>eudicotyledons</taxon>
        <taxon>Gunneridae</taxon>
        <taxon>Pentapetalae</taxon>
        <taxon>rosids</taxon>
        <taxon>fabids</taxon>
        <taxon>Fabales</taxon>
        <taxon>Fabaceae</taxon>
        <taxon>Papilionoideae</taxon>
        <taxon>50 kb inversion clade</taxon>
        <taxon>NPAAA clade</taxon>
        <taxon>indigoferoid/millettioid clade</taxon>
        <taxon>Phaseoleae</taxon>
        <taxon>Glycine</taxon>
        <taxon>Glycine subgen. Soja</taxon>
    </lineage>
</organism>
<dbReference type="EMBL" id="KN648125">
    <property type="protein sequence ID" value="KHN35629.1"/>
    <property type="molecule type" value="Genomic_DNA"/>
</dbReference>